<sequence>MKQGGQSFGSHLRSLREAKARTDPAFSLRQLAQRCGVTPPYLSRLERDEVAPPSEEVLRLLAAELGEDTDVMLALGGKISTDLRAAILARPKLFAELIRSLKDVPDHAVLRLVRDVADGDW</sequence>
<proteinExistence type="predicted"/>
<keyword evidence="3" id="KW-1185">Reference proteome</keyword>
<dbReference type="Proteomes" id="UP000243507">
    <property type="component" value="Unassembled WGS sequence"/>
</dbReference>
<dbReference type="RefSeq" id="WP_096434287.1">
    <property type="nucleotide sequence ID" value="NZ_NTJD01000010.1"/>
</dbReference>
<dbReference type="EMBL" id="NTJD01000010">
    <property type="protein sequence ID" value="PCD75724.1"/>
    <property type="molecule type" value="Genomic_DNA"/>
</dbReference>
<protein>
    <submittedName>
        <fullName evidence="2">Transcriptional regulator</fullName>
    </submittedName>
</protein>
<dbReference type="GO" id="GO:0003677">
    <property type="term" value="F:DNA binding"/>
    <property type="evidence" value="ECO:0007669"/>
    <property type="project" value="InterPro"/>
</dbReference>
<gene>
    <name evidence="2" type="ORF">CLN94_12490</name>
</gene>
<feature type="domain" description="HTH cro/C1-type" evidence="1">
    <location>
        <begin position="12"/>
        <end position="72"/>
    </location>
</feature>
<reference evidence="2 3" key="1">
    <citation type="submission" date="2017-09" db="EMBL/GenBank/DDBJ databases">
        <title>A multilocus sequence analysis scheme for characterization of bacteria in the genus Thioclava.</title>
        <authorList>
            <person name="Liu Y."/>
            <person name="Shao Z."/>
        </authorList>
    </citation>
    <scope>NUCLEOTIDE SEQUENCE [LARGE SCALE GENOMIC DNA]</scope>
    <source>
        <strain evidence="2 3">CAU 1312</strain>
    </source>
</reference>
<dbReference type="SMART" id="SM00530">
    <property type="entry name" value="HTH_XRE"/>
    <property type="match status" value="1"/>
</dbReference>
<dbReference type="SUPFAM" id="SSF47413">
    <property type="entry name" value="lambda repressor-like DNA-binding domains"/>
    <property type="match status" value="1"/>
</dbReference>
<dbReference type="Pfam" id="PF13560">
    <property type="entry name" value="HTH_31"/>
    <property type="match status" value="1"/>
</dbReference>
<dbReference type="CDD" id="cd00093">
    <property type="entry name" value="HTH_XRE"/>
    <property type="match status" value="1"/>
</dbReference>
<evidence type="ECO:0000313" key="3">
    <source>
        <dbReference type="Proteomes" id="UP000243507"/>
    </source>
</evidence>
<dbReference type="PROSITE" id="PS50943">
    <property type="entry name" value="HTH_CROC1"/>
    <property type="match status" value="1"/>
</dbReference>
<dbReference type="AlphaFoldDB" id="A0A2A4CNP3"/>
<dbReference type="InterPro" id="IPR001387">
    <property type="entry name" value="Cro/C1-type_HTH"/>
</dbReference>
<evidence type="ECO:0000259" key="1">
    <source>
        <dbReference type="PROSITE" id="PS50943"/>
    </source>
</evidence>
<comment type="caution">
    <text evidence="2">The sequence shown here is derived from an EMBL/GenBank/DDBJ whole genome shotgun (WGS) entry which is preliminary data.</text>
</comment>
<organism evidence="2 3">
    <name type="scientific">Pseudothioclava arenosa</name>
    <dbReference type="NCBI Taxonomy" id="1795308"/>
    <lineage>
        <taxon>Bacteria</taxon>
        <taxon>Pseudomonadati</taxon>
        <taxon>Pseudomonadota</taxon>
        <taxon>Alphaproteobacteria</taxon>
        <taxon>Rhodobacterales</taxon>
        <taxon>Paracoccaceae</taxon>
        <taxon>Pseudothioclava</taxon>
    </lineage>
</organism>
<name>A0A2A4CNP3_9RHOB</name>
<evidence type="ECO:0000313" key="2">
    <source>
        <dbReference type="EMBL" id="PCD75724.1"/>
    </source>
</evidence>
<dbReference type="OrthoDB" id="9809730at2"/>
<dbReference type="Gene3D" id="1.10.260.40">
    <property type="entry name" value="lambda repressor-like DNA-binding domains"/>
    <property type="match status" value="1"/>
</dbReference>
<accession>A0A2A4CNP3</accession>
<dbReference type="InterPro" id="IPR010982">
    <property type="entry name" value="Lambda_DNA-bd_dom_sf"/>
</dbReference>